<organism evidence="2 3">
    <name type="scientific">Morchella conica CCBAS932</name>
    <dbReference type="NCBI Taxonomy" id="1392247"/>
    <lineage>
        <taxon>Eukaryota</taxon>
        <taxon>Fungi</taxon>
        <taxon>Dikarya</taxon>
        <taxon>Ascomycota</taxon>
        <taxon>Pezizomycotina</taxon>
        <taxon>Pezizomycetes</taxon>
        <taxon>Pezizales</taxon>
        <taxon>Morchellaceae</taxon>
        <taxon>Morchella</taxon>
    </lineage>
</organism>
<dbReference type="Proteomes" id="UP000277580">
    <property type="component" value="Unassembled WGS sequence"/>
</dbReference>
<dbReference type="InParanoid" id="A0A3N4KJY6"/>
<feature type="compositionally biased region" description="Basic and acidic residues" evidence="1">
    <location>
        <begin position="288"/>
        <end position="312"/>
    </location>
</feature>
<accession>A0A3N4KJY6</accession>
<keyword evidence="3" id="KW-1185">Reference proteome</keyword>
<name>A0A3N4KJY6_9PEZI</name>
<sequence length="355" mass="40758">MDENTLKINIPQMERTIREVTEKIRLKTKWINVPKVPEIEPLEEMKAKEEEVMEIKREEQERMDRIKSVWEFKEYCADLLAQKLRERDDTNAKLIESIEKDLKNLEGEDAQDYINHALDSGVPKEYIKENIYRPIGLGAVTPESGRSEGHHTASTRKLFDTSSSVIKEPEQLPSSKKIEIVVAHHREALEWLGPFLSHPGVKISIYSKGGKKLPPMFHAHTKYLRDDVGVGHTYLYHIVTRYDTLQDVTVFCKGDVSERFDYKPERFLIEALNTRDQAPIFPQSQEAEGTHLADRKDPDESEKLTDRPNHSHRSFDQLEANISLVIVGANAQSALPRGGGACGRFRSNDQHDMYL</sequence>
<protein>
    <submittedName>
        <fullName evidence="2">Uncharacterized protein</fullName>
    </submittedName>
</protein>
<evidence type="ECO:0000313" key="2">
    <source>
        <dbReference type="EMBL" id="RPB10873.1"/>
    </source>
</evidence>
<dbReference type="OrthoDB" id="28755at2759"/>
<evidence type="ECO:0000313" key="3">
    <source>
        <dbReference type="Proteomes" id="UP000277580"/>
    </source>
</evidence>
<gene>
    <name evidence="2" type="ORF">P167DRAFT_575733</name>
</gene>
<reference evidence="2 3" key="1">
    <citation type="journal article" date="2018" name="Nat. Ecol. Evol.">
        <title>Pezizomycetes genomes reveal the molecular basis of ectomycorrhizal truffle lifestyle.</title>
        <authorList>
            <person name="Murat C."/>
            <person name="Payen T."/>
            <person name="Noel B."/>
            <person name="Kuo A."/>
            <person name="Morin E."/>
            <person name="Chen J."/>
            <person name="Kohler A."/>
            <person name="Krizsan K."/>
            <person name="Balestrini R."/>
            <person name="Da Silva C."/>
            <person name="Montanini B."/>
            <person name="Hainaut M."/>
            <person name="Levati E."/>
            <person name="Barry K.W."/>
            <person name="Belfiori B."/>
            <person name="Cichocki N."/>
            <person name="Clum A."/>
            <person name="Dockter R.B."/>
            <person name="Fauchery L."/>
            <person name="Guy J."/>
            <person name="Iotti M."/>
            <person name="Le Tacon F."/>
            <person name="Lindquist E.A."/>
            <person name="Lipzen A."/>
            <person name="Malagnac F."/>
            <person name="Mello A."/>
            <person name="Molinier V."/>
            <person name="Miyauchi S."/>
            <person name="Poulain J."/>
            <person name="Riccioni C."/>
            <person name="Rubini A."/>
            <person name="Sitrit Y."/>
            <person name="Splivallo R."/>
            <person name="Traeger S."/>
            <person name="Wang M."/>
            <person name="Zifcakova L."/>
            <person name="Wipf D."/>
            <person name="Zambonelli A."/>
            <person name="Paolocci F."/>
            <person name="Nowrousian M."/>
            <person name="Ottonello S."/>
            <person name="Baldrian P."/>
            <person name="Spatafora J.W."/>
            <person name="Henrissat B."/>
            <person name="Nagy L.G."/>
            <person name="Aury J.M."/>
            <person name="Wincker P."/>
            <person name="Grigoriev I.V."/>
            <person name="Bonfante P."/>
            <person name="Martin F.M."/>
        </authorList>
    </citation>
    <scope>NUCLEOTIDE SEQUENCE [LARGE SCALE GENOMIC DNA]</scope>
    <source>
        <strain evidence="2 3">CCBAS932</strain>
    </source>
</reference>
<dbReference type="AlphaFoldDB" id="A0A3N4KJY6"/>
<proteinExistence type="predicted"/>
<evidence type="ECO:0000256" key="1">
    <source>
        <dbReference type="SAM" id="MobiDB-lite"/>
    </source>
</evidence>
<dbReference type="EMBL" id="ML119139">
    <property type="protein sequence ID" value="RPB10873.1"/>
    <property type="molecule type" value="Genomic_DNA"/>
</dbReference>
<feature type="region of interest" description="Disordered" evidence="1">
    <location>
        <begin position="279"/>
        <end position="312"/>
    </location>
</feature>